<protein>
    <submittedName>
        <fullName evidence="2">Uncharacterized protein</fullName>
    </submittedName>
</protein>
<reference evidence="2" key="1">
    <citation type="submission" date="2016-11" db="UniProtKB">
        <authorList>
            <consortium name="WormBaseParasite"/>
        </authorList>
    </citation>
    <scope>IDENTIFICATION</scope>
</reference>
<evidence type="ECO:0000313" key="2">
    <source>
        <dbReference type="WBParaSite" id="Hba_03267"/>
    </source>
</evidence>
<name>A0A1I7WED8_HETBA</name>
<dbReference type="Proteomes" id="UP000095283">
    <property type="component" value="Unplaced"/>
</dbReference>
<accession>A0A1I7WED8</accession>
<proteinExistence type="predicted"/>
<dbReference type="AlphaFoldDB" id="A0A1I7WED8"/>
<keyword evidence="1" id="KW-1185">Reference proteome</keyword>
<sequence length="81" mass="9990">MTIGRESYFNYLIIVVVIHYRFHFTLCWDSDSNSNRKFENLKYNLDLNFENLIFLYLKIFEILRVGNRVYDRWIFNPLVSK</sequence>
<dbReference type="WBParaSite" id="Hba_03267">
    <property type="protein sequence ID" value="Hba_03267"/>
    <property type="gene ID" value="Hba_03267"/>
</dbReference>
<organism evidence="1 2">
    <name type="scientific">Heterorhabditis bacteriophora</name>
    <name type="common">Entomopathogenic nematode worm</name>
    <dbReference type="NCBI Taxonomy" id="37862"/>
    <lineage>
        <taxon>Eukaryota</taxon>
        <taxon>Metazoa</taxon>
        <taxon>Ecdysozoa</taxon>
        <taxon>Nematoda</taxon>
        <taxon>Chromadorea</taxon>
        <taxon>Rhabditida</taxon>
        <taxon>Rhabditina</taxon>
        <taxon>Rhabditomorpha</taxon>
        <taxon>Strongyloidea</taxon>
        <taxon>Heterorhabditidae</taxon>
        <taxon>Heterorhabditis</taxon>
    </lineage>
</organism>
<evidence type="ECO:0000313" key="1">
    <source>
        <dbReference type="Proteomes" id="UP000095283"/>
    </source>
</evidence>